<organism evidence="2 3">
    <name type="scientific">Steinernema glaseri</name>
    <dbReference type="NCBI Taxonomy" id="37863"/>
    <lineage>
        <taxon>Eukaryota</taxon>
        <taxon>Metazoa</taxon>
        <taxon>Ecdysozoa</taxon>
        <taxon>Nematoda</taxon>
        <taxon>Chromadorea</taxon>
        <taxon>Rhabditida</taxon>
        <taxon>Tylenchina</taxon>
        <taxon>Panagrolaimomorpha</taxon>
        <taxon>Strongyloidoidea</taxon>
        <taxon>Steinernematidae</taxon>
        <taxon>Steinernema</taxon>
    </lineage>
</organism>
<proteinExistence type="predicted"/>
<evidence type="ECO:0000313" key="3">
    <source>
        <dbReference type="WBParaSite" id="L893_g552.t1"/>
    </source>
</evidence>
<dbReference type="WBParaSite" id="L893_g552.t1">
    <property type="protein sequence ID" value="L893_g552.t1"/>
    <property type="gene ID" value="L893_g552"/>
</dbReference>
<sequence>MHGGMGISSLIDEYHIGLVATLSRLLFSRDTAVASAMDDELGRVVRKWMGGNTVSIEDKLDFLNCEARFDGHLSGSEAHSIWTRMRRSTRFFVKFFGNFKFIMTSRNTLGIVLGDSPKVIDLSSEHAELLEAGEPFPHSCPAEEAAASSPAAAQLDIARAQDASSEAPLPESHALASRSRDPNYSSSNYYYDYNYNYYNDDVQVQEPVMRLLDGSDPRMESGGPQRQ</sequence>
<feature type="region of interest" description="Disordered" evidence="1">
    <location>
        <begin position="158"/>
        <end position="181"/>
    </location>
</feature>
<dbReference type="AlphaFoldDB" id="A0A1I8AHG1"/>
<accession>A0A1I8AHG1</accession>
<name>A0A1I8AHG1_9BILA</name>
<reference evidence="3" key="1">
    <citation type="submission" date="2016-11" db="UniProtKB">
        <authorList>
            <consortium name="WormBaseParasite"/>
        </authorList>
    </citation>
    <scope>IDENTIFICATION</scope>
</reference>
<keyword evidence="2" id="KW-1185">Reference proteome</keyword>
<evidence type="ECO:0000313" key="2">
    <source>
        <dbReference type="Proteomes" id="UP000095287"/>
    </source>
</evidence>
<evidence type="ECO:0000256" key="1">
    <source>
        <dbReference type="SAM" id="MobiDB-lite"/>
    </source>
</evidence>
<protein>
    <submittedName>
        <fullName evidence="3">Uncharacterized protein</fullName>
    </submittedName>
</protein>
<dbReference type="Proteomes" id="UP000095287">
    <property type="component" value="Unplaced"/>
</dbReference>